<dbReference type="PROSITE" id="PS51833">
    <property type="entry name" value="HDOD"/>
    <property type="match status" value="1"/>
</dbReference>
<proteinExistence type="predicted"/>
<dbReference type="InterPro" id="IPR052340">
    <property type="entry name" value="RNase_Y/CdgJ"/>
</dbReference>
<organism evidence="2">
    <name type="scientific">Thermohahella caldifontis</name>
    <dbReference type="NCBI Taxonomy" id="3142973"/>
    <lineage>
        <taxon>Bacteria</taxon>
        <taxon>Pseudomonadati</taxon>
        <taxon>Pseudomonadota</taxon>
        <taxon>Gammaproteobacteria</taxon>
        <taxon>Oceanospirillales</taxon>
        <taxon>Hahellaceae</taxon>
        <taxon>Thermohahella</taxon>
    </lineage>
</organism>
<name>A0AB39UVU1_9GAMM</name>
<reference evidence="2" key="1">
    <citation type="submission" date="2024-05" db="EMBL/GenBank/DDBJ databases">
        <title>Genome sequencing of novel strain.</title>
        <authorList>
            <person name="Ganbat D."/>
            <person name="Ganbat S."/>
            <person name="Lee S.-J."/>
        </authorList>
    </citation>
    <scope>NUCLEOTIDE SEQUENCE</scope>
    <source>
        <strain evidence="2">SMD15-11</strain>
    </source>
</reference>
<dbReference type="EMBL" id="CP154858">
    <property type="protein sequence ID" value="XDT72096.1"/>
    <property type="molecule type" value="Genomic_DNA"/>
</dbReference>
<evidence type="ECO:0000313" key="2">
    <source>
        <dbReference type="EMBL" id="XDT72096.1"/>
    </source>
</evidence>
<dbReference type="SUPFAM" id="SSF109604">
    <property type="entry name" value="HD-domain/PDEase-like"/>
    <property type="match status" value="1"/>
</dbReference>
<sequence length="291" mass="32135">MAIELAPEQINQILQGIKIPPQPQILVDLQMEQVMPDPDLDRIASLISQDVGLSGTILKFVNSPLFGLSNKITSIQQAVSLLGINSVINIVNGLAIKGEMSDETIVALTRFWDTATDIANIALNIARKIGYHSPDEAYTVGLFHNCGIPLMMSRFADYSDVMAASYAEAGTSLLDVENRRYHTNHAVIGYYTARSWNLPAHLCKVIADHHRADSYFDSGSTARPNERTLMSLLKLSEHICGNFHILGGQTEDHEWQRIGQSALEYLGLTDVDVEDLRSAFTAMGISVCNYR</sequence>
<dbReference type="PANTHER" id="PTHR33525">
    <property type="match status" value="1"/>
</dbReference>
<dbReference type="Pfam" id="PF08668">
    <property type="entry name" value="HDOD"/>
    <property type="match status" value="1"/>
</dbReference>
<protein>
    <submittedName>
        <fullName evidence="2">HDOD domain-containing protein</fullName>
    </submittedName>
</protein>
<gene>
    <name evidence="2" type="ORF">AAIA72_15050</name>
</gene>
<dbReference type="RefSeq" id="WP_369601111.1">
    <property type="nucleotide sequence ID" value="NZ_CP154858.1"/>
</dbReference>
<accession>A0AB39UVU1</accession>
<dbReference type="Gene3D" id="1.10.3210.10">
    <property type="entry name" value="Hypothetical protein af1432"/>
    <property type="match status" value="1"/>
</dbReference>
<evidence type="ECO:0000259" key="1">
    <source>
        <dbReference type="PROSITE" id="PS51833"/>
    </source>
</evidence>
<dbReference type="AlphaFoldDB" id="A0AB39UVU1"/>
<dbReference type="KEGG" id="tcd:AAIA72_15050"/>
<dbReference type="InterPro" id="IPR013976">
    <property type="entry name" value="HDOD"/>
</dbReference>
<dbReference type="PANTHER" id="PTHR33525:SF6">
    <property type="entry name" value="HDOD DOMAIN-CONTAINING PROTEIN"/>
    <property type="match status" value="1"/>
</dbReference>
<feature type="domain" description="HDOD" evidence="1">
    <location>
        <begin position="19"/>
        <end position="212"/>
    </location>
</feature>